<dbReference type="InterPro" id="IPR007891">
    <property type="entry name" value="CHASE3"/>
</dbReference>
<proteinExistence type="inferred from homology"/>
<evidence type="ECO:0000256" key="2">
    <source>
        <dbReference type="ARBA" id="ARBA00022475"/>
    </source>
</evidence>
<feature type="domain" description="Methyl-accepting transducer" evidence="8">
    <location>
        <begin position="310"/>
        <end position="546"/>
    </location>
</feature>
<keyword evidence="3 7" id="KW-0472">Membrane</keyword>
<dbReference type="SUPFAM" id="SSF58104">
    <property type="entry name" value="Methyl-accepting chemotaxis protein (MCP) signaling domain"/>
    <property type="match status" value="1"/>
</dbReference>
<keyword evidence="7" id="KW-0812">Transmembrane</keyword>
<evidence type="ECO:0000259" key="9">
    <source>
        <dbReference type="PROSITE" id="PS50885"/>
    </source>
</evidence>
<dbReference type="CDD" id="cd19410">
    <property type="entry name" value="HK9-like_sensor"/>
    <property type="match status" value="1"/>
</dbReference>
<dbReference type="RefSeq" id="WP_336586740.1">
    <property type="nucleotide sequence ID" value="NZ_JBBAXC010000006.1"/>
</dbReference>
<dbReference type="PANTHER" id="PTHR32089:SF112">
    <property type="entry name" value="LYSOZYME-LIKE PROTEIN-RELATED"/>
    <property type="match status" value="1"/>
</dbReference>
<comment type="caution">
    <text evidence="10">The sequence shown here is derived from an EMBL/GenBank/DDBJ whole genome shotgun (WGS) entry which is preliminary data.</text>
</comment>
<keyword evidence="4 6" id="KW-0807">Transducer</keyword>
<comment type="similarity">
    <text evidence="5">Belongs to the methyl-accepting chemotaxis (MCP) protein family.</text>
</comment>
<dbReference type="PROSITE" id="PS50885">
    <property type="entry name" value="HAMP"/>
    <property type="match status" value="1"/>
</dbReference>
<dbReference type="Proteomes" id="UP001312865">
    <property type="component" value="Unassembled WGS sequence"/>
</dbReference>
<name>A0ABU8HD83_9BACI</name>
<evidence type="ECO:0000313" key="11">
    <source>
        <dbReference type="Proteomes" id="UP001312865"/>
    </source>
</evidence>
<evidence type="ECO:0000256" key="5">
    <source>
        <dbReference type="ARBA" id="ARBA00029447"/>
    </source>
</evidence>
<dbReference type="Pfam" id="PF00015">
    <property type="entry name" value="MCPsignal"/>
    <property type="match status" value="1"/>
</dbReference>
<evidence type="ECO:0000256" key="6">
    <source>
        <dbReference type="PROSITE-ProRule" id="PRU00284"/>
    </source>
</evidence>
<keyword evidence="11" id="KW-1185">Reference proteome</keyword>
<comment type="subcellular location">
    <subcellularLocation>
        <location evidence="1">Cell membrane</location>
    </subcellularLocation>
</comment>
<dbReference type="SMART" id="SM00283">
    <property type="entry name" value="MA"/>
    <property type="match status" value="1"/>
</dbReference>
<dbReference type="EMBL" id="JBBAXC010000006">
    <property type="protein sequence ID" value="MEI5907308.1"/>
    <property type="molecule type" value="Genomic_DNA"/>
</dbReference>
<feature type="transmembrane region" description="Helical" evidence="7">
    <location>
        <begin position="216"/>
        <end position="239"/>
    </location>
</feature>
<evidence type="ECO:0000313" key="10">
    <source>
        <dbReference type="EMBL" id="MEI5907308.1"/>
    </source>
</evidence>
<protein>
    <submittedName>
        <fullName evidence="10">Methyl-accepting chemotaxis protein</fullName>
    </submittedName>
</protein>
<dbReference type="InterPro" id="IPR004090">
    <property type="entry name" value="Chemotax_Me-accpt_rcpt"/>
</dbReference>
<dbReference type="InterPro" id="IPR003660">
    <property type="entry name" value="HAMP_dom"/>
</dbReference>
<gene>
    <name evidence="10" type="ORF">WAK64_09585</name>
</gene>
<evidence type="ECO:0000256" key="1">
    <source>
        <dbReference type="ARBA" id="ARBA00004236"/>
    </source>
</evidence>
<keyword evidence="2" id="KW-1003">Cell membrane</keyword>
<feature type="transmembrane region" description="Helical" evidence="7">
    <location>
        <begin position="39"/>
        <end position="59"/>
    </location>
</feature>
<dbReference type="CDD" id="cd06225">
    <property type="entry name" value="HAMP"/>
    <property type="match status" value="1"/>
</dbReference>
<feature type="domain" description="HAMP" evidence="9">
    <location>
        <begin position="237"/>
        <end position="291"/>
    </location>
</feature>
<evidence type="ECO:0000259" key="8">
    <source>
        <dbReference type="PROSITE" id="PS50111"/>
    </source>
</evidence>
<organism evidence="10 11">
    <name type="scientific">Bacillus spongiae</name>
    <dbReference type="NCBI Taxonomy" id="2683610"/>
    <lineage>
        <taxon>Bacteria</taxon>
        <taxon>Bacillati</taxon>
        <taxon>Bacillota</taxon>
        <taxon>Bacilli</taxon>
        <taxon>Bacillales</taxon>
        <taxon>Bacillaceae</taxon>
        <taxon>Bacillus</taxon>
    </lineage>
</organism>
<keyword evidence="7" id="KW-1133">Transmembrane helix</keyword>
<dbReference type="PANTHER" id="PTHR32089">
    <property type="entry name" value="METHYL-ACCEPTING CHEMOTAXIS PROTEIN MCPB"/>
    <property type="match status" value="1"/>
</dbReference>
<dbReference type="PRINTS" id="PR00260">
    <property type="entry name" value="CHEMTRNSDUCR"/>
</dbReference>
<dbReference type="PROSITE" id="PS50111">
    <property type="entry name" value="CHEMOTAXIS_TRANSDUC_2"/>
    <property type="match status" value="1"/>
</dbReference>
<evidence type="ECO:0000256" key="4">
    <source>
        <dbReference type="ARBA" id="ARBA00023224"/>
    </source>
</evidence>
<accession>A0ABU8HD83</accession>
<evidence type="ECO:0000256" key="3">
    <source>
        <dbReference type="ARBA" id="ARBA00023136"/>
    </source>
</evidence>
<evidence type="ECO:0000256" key="7">
    <source>
        <dbReference type="SAM" id="Phobius"/>
    </source>
</evidence>
<dbReference type="Pfam" id="PF05227">
    <property type="entry name" value="CHASE3"/>
    <property type="match status" value="1"/>
</dbReference>
<reference evidence="10 11" key="1">
    <citation type="journal article" date="2018" name="J. Microbiol.">
        <title>Bacillus spongiae sp. nov., isolated from sponge of Jeju Island.</title>
        <authorList>
            <person name="Lee G.E."/>
            <person name="Im W.T."/>
            <person name="Park J.S."/>
        </authorList>
    </citation>
    <scope>NUCLEOTIDE SEQUENCE [LARGE SCALE GENOMIC DNA]</scope>
    <source>
        <strain evidence="10 11">135PIL107-10</strain>
    </source>
</reference>
<sequence>MKIVNFSFLSKRKKPSNLKSEQKSWVKPFRLYRTIRGKVILSFVFLSFVLIGIAFTFNANMTKLDNEMNTLLERDVEVQNQLAFLNSSLLNIETGARGYVITGNEEFLEPYVKGKESIPEHFLFLERTYSGQEEQSDRLGKIQTNFNLWIKWIDRVVDKRKAGFAKEAQEIVSTGQGKKYMDSIGTYVELIVEDQLLTTDTRITELKDQVALSKNVTVSLAIVASILSIIFAIILSITITRNTNKISSSILEIANAGGDLTKRIKVTSKDELAKLADDTNLLIEGIGKLVYEVSFMAENVSASSEQLLASAEETTKTIVSIAETSTQIAAGSEETTNKMTDSLDKMQALEEAATTLSKNAEVVKSSALNTKEAAEVGSDSVNSSSAKMMNIEEMMANTSDTVKALGKKSEEITSIIKTITEISEQTNLLALNAAIEAARAGEHGRGFAVVADEVRKLAEQSQGAAREVTKIVYSIQEEVTKIIEQNREGVKEVISGVETSNETINSLERILSHSTSTFDVMDEMVQQIHHTLTLSNEVASSFTYVNEIASSTALNTETTAAASEEGSAAMEQITASASELSIQAEKLRDVVGNFKI</sequence>
<dbReference type="CDD" id="cd11386">
    <property type="entry name" value="MCP_signal"/>
    <property type="match status" value="1"/>
</dbReference>
<dbReference type="InterPro" id="IPR004089">
    <property type="entry name" value="MCPsignal_dom"/>
</dbReference>
<dbReference type="Gene3D" id="1.10.287.950">
    <property type="entry name" value="Methyl-accepting chemotaxis protein"/>
    <property type="match status" value="1"/>
</dbReference>